<evidence type="ECO:0000256" key="2">
    <source>
        <dbReference type="ARBA" id="ARBA00006339"/>
    </source>
</evidence>
<keyword evidence="12" id="KW-1185">Reference proteome</keyword>
<evidence type="ECO:0000256" key="9">
    <source>
        <dbReference type="RuleBase" id="RU364020"/>
    </source>
</evidence>
<evidence type="ECO:0000256" key="4">
    <source>
        <dbReference type="ARBA" id="ARBA00022692"/>
    </source>
</evidence>
<evidence type="ECO:0000256" key="3">
    <source>
        <dbReference type="ARBA" id="ARBA00022679"/>
    </source>
</evidence>
<feature type="compositionally biased region" description="Basic and acidic residues" evidence="10">
    <location>
        <begin position="387"/>
        <end position="404"/>
    </location>
</feature>
<dbReference type="Pfam" id="PF03567">
    <property type="entry name" value="Sulfotransfer_2"/>
    <property type="match status" value="1"/>
</dbReference>
<dbReference type="EMBL" id="JAWQEG010000316">
    <property type="protein sequence ID" value="KAK3891702.1"/>
    <property type="molecule type" value="Genomic_DNA"/>
</dbReference>
<feature type="transmembrane region" description="Helical" evidence="9">
    <location>
        <begin position="12"/>
        <end position="32"/>
    </location>
</feature>
<comment type="caution">
    <text evidence="11">The sequence shown here is derived from an EMBL/GenBank/DDBJ whole genome shotgun (WGS) entry which is preliminary data.</text>
</comment>
<gene>
    <name evidence="11" type="ORF">Pcinc_004411</name>
</gene>
<dbReference type="AlphaFoldDB" id="A0AAE1GFP8"/>
<keyword evidence="5 9" id="KW-1133">Transmembrane helix</keyword>
<feature type="region of interest" description="Disordered" evidence="10">
    <location>
        <begin position="37"/>
        <end position="63"/>
    </location>
</feature>
<feature type="compositionally biased region" description="Low complexity" evidence="10">
    <location>
        <begin position="293"/>
        <end position="303"/>
    </location>
</feature>
<name>A0AAE1GFP8_PETCI</name>
<feature type="region of interest" description="Disordered" evidence="10">
    <location>
        <begin position="725"/>
        <end position="745"/>
    </location>
</feature>
<dbReference type="EC" id="2.8.2.-" evidence="9"/>
<evidence type="ECO:0000313" key="12">
    <source>
        <dbReference type="Proteomes" id="UP001286313"/>
    </source>
</evidence>
<protein>
    <recommendedName>
        <fullName evidence="9">Carbohydrate sulfotransferase</fullName>
        <ecNumber evidence="9">2.8.2.-</ecNumber>
    </recommendedName>
</protein>
<dbReference type="InterPro" id="IPR018011">
    <property type="entry name" value="Carb_sulfotrans_8-10"/>
</dbReference>
<evidence type="ECO:0000256" key="10">
    <source>
        <dbReference type="SAM" id="MobiDB-lite"/>
    </source>
</evidence>
<feature type="compositionally biased region" description="Basic residues" evidence="10">
    <location>
        <begin position="361"/>
        <end position="373"/>
    </location>
</feature>
<evidence type="ECO:0000256" key="6">
    <source>
        <dbReference type="ARBA" id="ARBA00023034"/>
    </source>
</evidence>
<keyword evidence="9" id="KW-0735">Signal-anchor</keyword>
<comment type="subcellular location">
    <subcellularLocation>
        <location evidence="1 9">Golgi apparatus membrane</location>
        <topology evidence="1 9">Single-pass type II membrane protein</topology>
    </subcellularLocation>
</comment>
<feature type="compositionally biased region" description="Acidic residues" evidence="10">
    <location>
        <begin position="324"/>
        <end position="335"/>
    </location>
</feature>
<accession>A0AAE1GFP8</accession>
<keyword evidence="6 9" id="KW-0333">Golgi apparatus</keyword>
<keyword evidence="4 9" id="KW-0812">Transmembrane</keyword>
<feature type="compositionally biased region" description="Low complexity" evidence="10">
    <location>
        <begin position="238"/>
        <end position="249"/>
    </location>
</feature>
<evidence type="ECO:0000256" key="1">
    <source>
        <dbReference type="ARBA" id="ARBA00004323"/>
    </source>
</evidence>
<sequence>MLTMVRFRRGSGWKAVRVGGVVLVLLCVWVALSPTTQQHSRTNTRADDGSIMDSDGDGDGDDDDVGIPAPMTVSGSGVDGDVGIPAPMMTLSGSGVDGDVGIPAPMMTLSGSGVDSAIYLSRPHPLHEPAPQVKEAWNDSVKGEGEGSHINPFDNLPSIGTGPKLQRNQPFFNKNNNNKRIIVPEDYGEYGLPYEEDEESAEGKGRDEEDNVALEEKEEYKDNNDGVGYSDDKKNDDQNNNNNMDGNVKAQMKEDEEKDDDGDDGDDDDNAALEEDEYKYDEEQEDGDDKTKMNAMNNNNNAAIEKGQKHHEDQKADDVKKDDDGDNVAVEEVDNLEDRKKMEEDDALLVEDVGGVAMRTGRKIKTKGKQMRTVHKEGKDEDDDDAGETKKDKAAEKEGVVNPRERVKENGIGMVDGERLDIHHGELPEEEEVGGVVGVKDRELQKKKSLKFNIDAEEEEKQRGIKVSMRGSEAARKLNQIQDVMTGKEGHKANVGKKNVSGNVDPTLVRNVHTIVKESGVHRKVHPIAREVNKINSEVGLSGKYGKLFDVVGGVGERGRATTRVMAARMSRVKEVCGKYGLGPNATPGTKQTFKYPPTPTYEVFYIDRVDGLAWCPIYKAASTSWLYTFLALAGISESYVHNTHRQVSDVARTVWPPLEYHEAEQAIDSCLKFIIVRHPFERLVSAFRDKLENTNFGKEHGVDHYYRKYGRKIVARYRKGGENAAPPANRYSQDMDDPTIPRPKGTEPTFPEFVRYLIDTDLLQYSDDHWMPYYLHCTPCLIDYDVIAKFETLDRDQDYVVHRAGLQGRVKPFWKHLTKGRKTADTVRKYFAMITKTELIKLYGKYRLDFELFDYSIDKYLDYVRNEET</sequence>
<dbReference type="PANTHER" id="PTHR12137:SF63">
    <property type="entry name" value="CARBOHYDRATE SULFOTRANSFERASE"/>
    <property type="match status" value="1"/>
</dbReference>
<feature type="region of interest" description="Disordered" evidence="10">
    <location>
        <begin position="361"/>
        <end position="404"/>
    </location>
</feature>
<evidence type="ECO:0000256" key="8">
    <source>
        <dbReference type="ARBA" id="ARBA00023180"/>
    </source>
</evidence>
<dbReference type="GO" id="GO:0008146">
    <property type="term" value="F:sulfotransferase activity"/>
    <property type="evidence" value="ECO:0007669"/>
    <property type="project" value="InterPro"/>
</dbReference>
<feature type="compositionally biased region" description="Basic and acidic residues" evidence="10">
    <location>
        <begin position="214"/>
        <end position="237"/>
    </location>
</feature>
<feature type="compositionally biased region" description="Acidic residues" evidence="10">
    <location>
        <begin position="54"/>
        <end position="63"/>
    </location>
</feature>
<dbReference type="Proteomes" id="UP001286313">
    <property type="component" value="Unassembled WGS sequence"/>
</dbReference>
<feature type="region of interest" description="Disordered" evidence="10">
    <location>
        <begin position="195"/>
        <end position="339"/>
    </location>
</feature>
<keyword evidence="9" id="KW-0119">Carbohydrate metabolism</keyword>
<organism evidence="11 12">
    <name type="scientific">Petrolisthes cinctipes</name>
    <name type="common">Flat porcelain crab</name>
    <dbReference type="NCBI Taxonomy" id="88211"/>
    <lineage>
        <taxon>Eukaryota</taxon>
        <taxon>Metazoa</taxon>
        <taxon>Ecdysozoa</taxon>
        <taxon>Arthropoda</taxon>
        <taxon>Crustacea</taxon>
        <taxon>Multicrustacea</taxon>
        <taxon>Malacostraca</taxon>
        <taxon>Eumalacostraca</taxon>
        <taxon>Eucarida</taxon>
        <taxon>Decapoda</taxon>
        <taxon>Pleocyemata</taxon>
        <taxon>Anomura</taxon>
        <taxon>Galatheoidea</taxon>
        <taxon>Porcellanidae</taxon>
        <taxon>Petrolisthes</taxon>
    </lineage>
</organism>
<dbReference type="GO" id="GO:0016051">
    <property type="term" value="P:carbohydrate biosynthetic process"/>
    <property type="evidence" value="ECO:0007669"/>
    <property type="project" value="InterPro"/>
</dbReference>
<feature type="compositionally biased region" description="Low complexity" evidence="10">
    <location>
        <begin position="166"/>
        <end position="179"/>
    </location>
</feature>
<feature type="compositionally biased region" description="Acidic residues" evidence="10">
    <location>
        <begin position="254"/>
        <end position="288"/>
    </location>
</feature>
<dbReference type="GO" id="GO:0000139">
    <property type="term" value="C:Golgi membrane"/>
    <property type="evidence" value="ECO:0007669"/>
    <property type="project" value="UniProtKB-SubCell"/>
</dbReference>
<keyword evidence="8 9" id="KW-0325">Glycoprotein</keyword>
<dbReference type="PANTHER" id="PTHR12137">
    <property type="entry name" value="CARBOHYDRATE SULFOTRANSFERASE"/>
    <property type="match status" value="1"/>
</dbReference>
<feature type="region of interest" description="Disordered" evidence="10">
    <location>
        <begin position="141"/>
        <end position="179"/>
    </location>
</feature>
<feature type="compositionally biased region" description="Basic and acidic residues" evidence="10">
    <location>
        <begin position="306"/>
        <end position="323"/>
    </location>
</feature>
<dbReference type="InterPro" id="IPR005331">
    <property type="entry name" value="Sulfotransferase"/>
</dbReference>
<evidence type="ECO:0000313" key="11">
    <source>
        <dbReference type="EMBL" id="KAK3891702.1"/>
    </source>
</evidence>
<reference evidence="11" key="1">
    <citation type="submission" date="2023-10" db="EMBL/GenBank/DDBJ databases">
        <title>Genome assemblies of two species of porcelain crab, Petrolisthes cinctipes and Petrolisthes manimaculis (Anomura: Porcellanidae).</title>
        <authorList>
            <person name="Angst P."/>
        </authorList>
    </citation>
    <scope>NUCLEOTIDE SEQUENCE</scope>
    <source>
        <strain evidence="11">PB745_01</strain>
        <tissue evidence="11">Gill</tissue>
    </source>
</reference>
<comment type="similarity">
    <text evidence="2 9">Belongs to the sulfotransferase 2 family.</text>
</comment>
<proteinExistence type="inferred from homology"/>
<keyword evidence="3 9" id="KW-0808">Transferase</keyword>
<evidence type="ECO:0000256" key="5">
    <source>
        <dbReference type="ARBA" id="ARBA00022989"/>
    </source>
</evidence>
<evidence type="ECO:0000256" key="7">
    <source>
        <dbReference type="ARBA" id="ARBA00023136"/>
    </source>
</evidence>
<keyword evidence="7 9" id="KW-0472">Membrane</keyword>